<evidence type="ECO:0000313" key="1">
    <source>
        <dbReference type="EMBL" id="CAF1169367.1"/>
    </source>
</evidence>
<proteinExistence type="predicted"/>
<evidence type="ECO:0000313" key="2">
    <source>
        <dbReference type="Proteomes" id="UP000663852"/>
    </source>
</evidence>
<reference evidence="1" key="1">
    <citation type="submission" date="2021-02" db="EMBL/GenBank/DDBJ databases">
        <authorList>
            <person name="Nowell W R."/>
        </authorList>
    </citation>
    <scope>NUCLEOTIDE SEQUENCE</scope>
</reference>
<comment type="caution">
    <text evidence="1">The sequence shown here is derived from an EMBL/GenBank/DDBJ whole genome shotgun (WGS) entry which is preliminary data.</text>
</comment>
<dbReference type="AlphaFoldDB" id="A0A814UA64"/>
<name>A0A814UA64_ADIRI</name>
<sequence length="200" mass="23111">MSVYDSKANYHPVSALPGSLPTGSYLLPGNGYYSVQGQLPRLRYDSQKFLNDPKYAYSQSYRIDAMQALQNAKKGTSLPRYYSYYPHFESARERYIFVPKHLPNENPSCYEHKGFQHFKDLASNTDGYPLRSVNTLPPIDYVTIPKPDANDETYRTYQPQMPYDMMVLRDENMYKTPYSKDCMTRSHSYVSSTTLVPRGS</sequence>
<accession>A0A814UA64</accession>
<organism evidence="1 2">
    <name type="scientific">Adineta ricciae</name>
    <name type="common">Rotifer</name>
    <dbReference type="NCBI Taxonomy" id="249248"/>
    <lineage>
        <taxon>Eukaryota</taxon>
        <taxon>Metazoa</taxon>
        <taxon>Spiralia</taxon>
        <taxon>Gnathifera</taxon>
        <taxon>Rotifera</taxon>
        <taxon>Eurotatoria</taxon>
        <taxon>Bdelloidea</taxon>
        <taxon>Adinetida</taxon>
        <taxon>Adinetidae</taxon>
        <taxon>Adineta</taxon>
    </lineage>
</organism>
<dbReference type="Proteomes" id="UP000663852">
    <property type="component" value="Unassembled WGS sequence"/>
</dbReference>
<gene>
    <name evidence="1" type="ORF">EDS130_LOCUS23601</name>
</gene>
<protein>
    <submittedName>
        <fullName evidence="1">Uncharacterized protein</fullName>
    </submittedName>
</protein>
<dbReference type="OrthoDB" id="9971651at2759"/>
<dbReference type="EMBL" id="CAJNOJ010000129">
    <property type="protein sequence ID" value="CAF1169367.1"/>
    <property type="molecule type" value="Genomic_DNA"/>
</dbReference>